<dbReference type="PANTHER" id="PTHR14359:SF6">
    <property type="entry name" value="PHOSPHOPANTOTHENOYLCYSTEINE DECARBOXYLASE"/>
    <property type="match status" value="1"/>
</dbReference>
<feature type="region of interest" description="Disordered" evidence="3">
    <location>
        <begin position="1"/>
        <end position="23"/>
    </location>
</feature>
<evidence type="ECO:0000256" key="1">
    <source>
        <dbReference type="ARBA" id="ARBA00022993"/>
    </source>
</evidence>
<comment type="similarity">
    <text evidence="2">Belongs to the HFCD (homooligomeric flavin containing Cys decarboxylase) superfamily.</text>
</comment>
<evidence type="ECO:0000313" key="5">
    <source>
        <dbReference type="EMBL" id="KKY14531.1"/>
    </source>
</evidence>
<reference evidence="5 6" key="2">
    <citation type="submission" date="2015-05" db="EMBL/GenBank/DDBJ databases">
        <title>Distinctive expansion of gene families associated with plant cell wall degradation and secondary metabolism in the genomes of grapevine trunk pathogens.</title>
        <authorList>
            <person name="Lawrence D.P."/>
            <person name="Travadon R."/>
            <person name="Rolshausen P.E."/>
            <person name="Baumgartner K."/>
        </authorList>
    </citation>
    <scope>NUCLEOTIDE SEQUENCE [LARGE SCALE GENOMIC DNA]</scope>
    <source>
        <strain evidence="5">DS831</strain>
    </source>
</reference>
<comment type="caution">
    <text evidence="5">The sequence shown here is derived from an EMBL/GenBank/DDBJ whole genome shotgun (WGS) entry which is preliminary data.</text>
</comment>
<dbReference type="InterPro" id="IPR003382">
    <property type="entry name" value="Flavoprotein"/>
</dbReference>
<keyword evidence="1" id="KW-0173">Coenzyme A biosynthesis</keyword>
<dbReference type="PANTHER" id="PTHR14359">
    <property type="entry name" value="HOMO-OLIGOMERIC FLAVIN CONTAINING CYS DECARBOXYLASE FAMILY"/>
    <property type="match status" value="1"/>
</dbReference>
<proteinExistence type="inferred from homology"/>
<evidence type="ECO:0000256" key="2">
    <source>
        <dbReference type="ARBA" id="ARBA00038350"/>
    </source>
</evidence>
<organism evidence="5 6">
    <name type="scientific">Diplodia seriata</name>
    <dbReference type="NCBI Taxonomy" id="420778"/>
    <lineage>
        <taxon>Eukaryota</taxon>
        <taxon>Fungi</taxon>
        <taxon>Dikarya</taxon>
        <taxon>Ascomycota</taxon>
        <taxon>Pezizomycotina</taxon>
        <taxon>Dothideomycetes</taxon>
        <taxon>Dothideomycetes incertae sedis</taxon>
        <taxon>Botryosphaeriales</taxon>
        <taxon>Botryosphaeriaceae</taxon>
        <taxon>Diplodia</taxon>
    </lineage>
</organism>
<reference evidence="5 6" key="1">
    <citation type="submission" date="2015-03" db="EMBL/GenBank/DDBJ databases">
        <authorList>
            <person name="Morales-Cruz A."/>
            <person name="Amrine K.C."/>
            <person name="Cantu D."/>
        </authorList>
    </citation>
    <scope>NUCLEOTIDE SEQUENCE [LARGE SCALE GENOMIC DNA]</scope>
    <source>
        <strain evidence="5">DS831</strain>
    </source>
</reference>
<dbReference type="GO" id="GO:0010181">
    <property type="term" value="F:FMN binding"/>
    <property type="evidence" value="ECO:0007669"/>
    <property type="project" value="TreeGrafter"/>
</dbReference>
<dbReference type="Gene3D" id="3.40.50.1950">
    <property type="entry name" value="Flavin prenyltransferase-like"/>
    <property type="match status" value="1"/>
</dbReference>
<feature type="domain" description="Flavoprotein" evidence="4">
    <location>
        <begin position="30"/>
        <end position="260"/>
    </location>
</feature>
<gene>
    <name evidence="5" type="ORF">UCDDS831_g08191</name>
</gene>
<evidence type="ECO:0000256" key="3">
    <source>
        <dbReference type="SAM" id="MobiDB-lite"/>
    </source>
</evidence>
<dbReference type="Proteomes" id="UP000034182">
    <property type="component" value="Unassembled WGS sequence"/>
</dbReference>
<dbReference type="Pfam" id="PF02441">
    <property type="entry name" value="Flavoprotein"/>
    <property type="match status" value="1"/>
</dbReference>
<evidence type="ECO:0000259" key="4">
    <source>
        <dbReference type="Pfam" id="PF02441"/>
    </source>
</evidence>
<dbReference type="GO" id="GO:0004633">
    <property type="term" value="F:phosphopantothenoylcysteine decarboxylase activity"/>
    <property type="evidence" value="ECO:0007669"/>
    <property type="project" value="TreeGrafter"/>
</dbReference>
<evidence type="ECO:0000313" key="6">
    <source>
        <dbReference type="Proteomes" id="UP000034182"/>
    </source>
</evidence>
<dbReference type="AlphaFoldDB" id="A0A0G2DWK3"/>
<dbReference type="EMBL" id="LAQI01000228">
    <property type="protein sequence ID" value="KKY14531.1"/>
    <property type="molecule type" value="Genomic_DNA"/>
</dbReference>
<sequence length="267" mass="28640">MSAFAPTAPPRRRAAPPHLTSSHHLADNKKHLLLAASGSVATIKIPSIIAALSRHHPRLSIRVVLTASACAFLAGQSPEQPELASIAALPNVDGVYLDEDEWREPWVRGNSILHIELRRWADLMVVAPLSANTMAKMVGGFSDNLLLSVIRAWDTTGVLDPVRLPDVEGVEGEVGGGGEGGDAAVVKTTKKRIIVAPAMNTAMWEHPITGKQIRVLEEEWGVANGGWVEVLRPIEKTIACGDTGSGGMKEWKEIVGVIEERMGLNSP</sequence>
<dbReference type="InterPro" id="IPR036551">
    <property type="entry name" value="Flavin_trans-like"/>
</dbReference>
<dbReference type="SUPFAM" id="SSF52507">
    <property type="entry name" value="Homo-oligomeric flavin-containing Cys decarboxylases, HFCD"/>
    <property type="match status" value="2"/>
</dbReference>
<dbReference type="GO" id="GO:0015937">
    <property type="term" value="P:coenzyme A biosynthetic process"/>
    <property type="evidence" value="ECO:0007669"/>
    <property type="project" value="UniProtKB-KW"/>
</dbReference>
<dbReference type="GO" id="GO:0071513">
    <property type="term" value="C:phosphopantothenoylcysteine decarboxylase complex"/>
    <property type="evidence" value="ECO:0007669"/>
    <property type="project" value="TreeGrafter"/>
</dbReference>
<accession>A0A0G2DWK3</accession>
<protein>
    <submittedName>
        <fullName evidence="5">Putative phosphopantothenoylcysteine decarboxylase</fullName>
    </submittedName>
</protein>
<name>A0A0G2DWK3_9PEZI</name>